<dbReference type="EMBL" id="GEDG01030621">
    <property type="protein sequence ID" value="JAP11827.1"/>
    <property type="molecule type" value="Transcribed_RNA"/>
</dbReference>
<name>A0A0V0GVC6_SOLCH</name>
<reference evidence="1" key="1">
    <citation type="submission" date="2015-12" db="EMBL/GenBank/DDBJ databases">
        <title>Gene expression during late stages of embryo sac development: a critical building block for successful pollen-pistil interactions.</title>
        <authorList>
            <person name="Liu Y."/>
            <person name="Joly V."/>
            <person name="Sabar M."/>
            <person name="Matton D.P."/>
        </authorList>
    </citation>
    <scope>NUCLEOTIDE SEQUENCE</scope>
</reference>
<proteinExistence type="predicted"/>
<accession>A0A0V0GVC6</accession>
<evidence type="ECO:0000313" key="1">
    <source>
        <dbReference type="EMBL" id="JAP11827.1"/>
    </source>
</evidence>
<dbReference type="AlphaFoldDB" id="A0A0V0GVC6"/>
<organism evidence="1">
    <name type="scientific">Solanum chacoense</name>
    <name type="common">Chaco potato</name>
    <dbReference type="NCBI Taxonomy" id="4108"/>
    <lineage>
        <taxon>Eukaryota</taxon>
        <taxon>Viridiplantae</taxon>
        <taxon>Streptophyta</taxon>
        <taxon>Embryophyta</taxon>
        <taxon>Tracheophyta</taxon>
        <taxon>Spermatophyta</taxon>
        <taxon>Magnoliopsida</taxon>
        <taxon>eudicotyledons</taxon>
        <taxon>Gunneridae</taxon>
        <taxon>Pentapetalae</taxon>
        <taxon>asterids</taxon>
        <taxon>lamiids</taxon>
        <taxon>Solanales</taxon>
        <taxon>Solanaceae</taxon>
        <taxon>Solanoideae</taxon>
        <taxon>Solaneae</taxon>
        <taxon>Solanum</taxon>
    </lineage>
</organism>
<sequence length="74" mass="8710">MHLDKETQQRYGCKITSCMEEREPHLKANLEFAKPRYGSHCPQCPILVAQRVKHCHRHSLYCTITQKGGKKHRH</sequence>
<protein>
    <submittedName>
        <fullName evidence="1">Putative ovule protein</fullName>
    </submittedName>
</protein>